<gene>
    <name evidence="6" type="ORF">H7H73_24455</name>
    <name evidence="7" type="ORF">MJO55_01065</name>
</gene>
<evidence type="ECO:0000313" key="8">
    <source>
        <dbReference type="Proteomes" id="UP001055159"/>
    </source>
</evidence>
<evidence type="ECO:0000313" key="9">
    <source>
        <dbReference type="Proteomes" id="UP001140272"/>
    </source>
</evidence>
<reference evidence="6" key="1">
    <citation type="submission" date="2020-07" db="EMBL/GenBank/DDBJ databases">
        <authorList>
            <person name="Pettersson B.M.F."/>
            <person name="Behra P.R.K."/>
            <person name="Ramesh M."/>
            <person name="Das S."/>
            <person name="Dasgupta S."/>
            <person name="Kirsebom L.A."/>
        </authorList>
    </citation>
    <scope>NUCLEOTIDE SEQUENCE</scope>
    <source>
        <strain evidence="6">DSM 45406</strain>
    </source>
</reference>
<sequence>MKTPPAYQVLRERLRGEIVAGRYADGLRLPTESELAARHGLSRQTVRRAFQDLVAEGVVYRVPGRGSYAAEGGRYLRRLGSIDDLMSLSDDTMMDVLDGLRRRVDIDAASRLRLDGDVVHTVVFRRLHDGVPFGHTVVHLPPPIAAAVSASPHLQTGAVSTHTVIGLLEPHLGAPIAEAAQSITVGTADTGAAAAVDCAPGHPMLRVDRLYRDDSGRPVELAVSHFLPEQYTYRVTLRRSGQPPQTGPVAAMLPSSRSASALGEPGSAS</sequence>
<keyword evidence="1" id="KW-0805">Transcription regulation</keyword>
<evidence type="ECO:0000256" key="1">
    <source>
        <dbReference type="ARBA" id="ARBA00023015"/>
    </source>
</evidence>
<dbReference type="InterPro" id="IPR028978">
    <property type="entry name" value="Chorismate_lyase_/UTRA_dom_sf"/>
</dbReference>
<dbReference type="GO" id="GO:0045892">
    <property type="term" value="P:negative regulation of DNA-templated transcription"/>
    <property type="evidence" value="ECO:0007669"/>
    <property type="project" value="TreeGrafter"/>
</dbReference>
<dbReference type="GO" id="GO:0003700">
    <property type="term" value="F:DNA-binding transcription factor activity"/>
    <property type="evidence" value="ECO:0007669"/>
    <property type="project" value="InterPro"/>
</dbReference>
<dbReference type="PRINTS" id="PR00035">
    <property type="entry name" value="HTHGNTR"/>
</dbReference>
<dbReference type="InterPro" id="IPR011663">
    <property type="entry name" value="UTRA"/>
</dbReference>
<evidence type="ECO:0000259" key="5">
    <source>
        <dbReference type="PROSITE" id="PS50949"/>
    </source>
</evidence>
<evidence type="ECO:0000256" key="2">
    <source>
        <dbReference type="ARBA" id="ARBA00023125"/>
    </source>
</evidence>
<dbReference type="InterPro" id="IPR000524">
    <property type="entry name" value="Tscrpt_reg_HTH_GntR"/>
</dbReference>
<dbReference type="InterPro" id="IPR036388">
    <property type="entry name" value="WH-like_DNA-bd_sf"/>
</dbReference>
<dbReference type="GO" id="GO:0003677">
    <property type="term" value="F:DNA binding"/>
    <property type="evidence" value="ECO:0007669"/>
    <property type="project" value="UniProtKB-KW"/>
</dbReference>
<proteinExistence type="predicted"/>
<accession>A0A9X2YGP6</accession>
<evidence type="ECO:0000313" key="7">
    <source>
        <dbReference type="EMBL" id="ULP37078.1"/>
    </source>
</evidence>
<dbReference type="PANTHER" id="PTHR44846:SF1">
    <property type="entry name" value="MANNOSYL-D-GLYCERATE TRANSPORT_METABOLISM SYSTEM REPRESSOR MNGR-RELATED"/>
    <property type="match status" value="1"/>
</dbReference>
<keyword evidence="3" id="KW-0804">Transcription</keyword>
<dbReference type="InterPro" id="IPR036390">
    <property type="entry name" value="WH_DNA-bd_sf"/>
</dbReference>
<dbReference type="Pfam" id="PF07702">
    <property type="entry name" value="UTRA"/>
    <property type="match status" value="1"/>
</dbReference>
<evidence type="ECO:0000313" key="6">
    <source>
        <dbReference type="EMBL" id="MCV7073025.1"/>
    </source>
</evidence>
<reference evidence="7" key="3">
    <citation type="submission" date="2022-08" db="EMBL/GenBank/DDBJ databases">
        <title>Whole genome sequencing of non-tuberculosis mycobacteria type-strains.</title>
        <authorList>
            <person name="Igarashi Y."/>
            <person name="Osugi A."/>
            <person name="Mitarai S."/>
        </authorList>
    </citation>
    <scope>NUCLEOTIDE SEQUENCE</scope>
    <source>
        <strain evidence="7">JCM 16372</strain>
    </source>
</reference>
<dbReference type="Pfam" id="PF00392">
    <property type="entry name" value="GntR"/>
    <property type="match status" value="1"/>
</dbReference>
<dbReference type="EMBL" id="CP092427">
    <property type="protein sequence ID" value="ULP37078.1"/>
    <property type="molecule type" value="Genomic_DNA"/>
</dbReference>
<dbReference type="Proteomes" id="UP001140272">
    <property type="component" value="Unassembled WGS sequence"/>
</dbReference>
<dbReference type="SMART" id="SM00866">
    <property type="entry name" value="UTRA"/>
    <property type="match status" value="1"/>
</dbReference>
<evidence type="ECO:0000256" key="4">
    <source>
        <dbReference type="SAM" id="MobiDB-lite"/>
    </source>
</evidence>
<dbReference type="RefSeq" id="WP_239735612.1">
    <property type="nucleotide sequence ID" value="NZ_CP092427.2"/>
</dbReference>
<dbReference type="CDD" id="cd07377">
    <property type="entry name" value="WHTH_GntR"/>
    <property type="match status" value="1"/>
</dbReference>
<dbReference type="SUPFAM" id="SSF64288">
    <property type="entry name" value="Chorismate lyase-like"/>
    <property type="match status" value="1"/>
</dbReference>
<name>A0A9X2YGP6_9MYCO</name>
<reference evidence="6" key="2">
    <citation type="journal article" date="2022" name="BMC Genomics">
        <title>Comparative genome analysis of mycobacteria focusing on tRNA and non-coding RNA.</title>
        <authorList>
            <person name="Behra P.R.K."/>
            <person name="Pettersson B.M.F."/>
            <person name="Ramesh M."/>
            <person name="Das S."/>
            <person name="Dasgupta S."/>
            <person name="Kirsebom L.A."/>
        </authorList>
    </citation>
    <scope>NUCLEOTIDE SEQUENCE</scope>
    <source>
        <strain evidence="6">DSM 45406</strain>
    </source>
</reference>
<keyword evidence="8" id="KW-1185">Reference proteome</keyword>
<dbReference type="SMART" id="SM00345">
    <property type="entry name" value="HTH_GNTR"/>
    <property type="match status" value="1"/>
</dbReference>
<dbReference type="Gene3D" id="3.40.1410.10">
    <property type="entry name" value="Chorismate lyase-like"/>
    <property type="match status" value="1"/>
</dbReference>
<keyword evidence="2" id="KW-0238">DNA-binding</keyword>
<dbReference type="PROSITE" id="PS50949">
    <property type="entry name" value="HTH_GNTR"/>
    <property type="match status" value="1"/>
</dbReference>
<feature type="domain" description="HTH gntR-type" evidence="5">
    <location>
        <begin position="4"/>
        <end position="72"/>
    </location>
</feature>
<dbReference type="SUPFAM" id="SSF46785">
    <property type="entry name" value="Winged helix' DNA-binding domain"/>
    <property type="match status" value="1"/>
</dbReference>
<dbReference type="AlphaFoldDB" id="A0A9X2YGP6"/>
<dbReference type="Gene3D" id="1.10.10.10">
    <property type="entry name" value="Winged helix-like DNA-binding domain superfamily/Winged helix DNA-binding domain"/>
    <property type="match status" value="1"/>
</dbReference>
<evidence type="ECO:0000256" key="3">
    <source>
        <dbReference type="ARBA" id="ARBA00023163"/>
    </source>
</evidence>
<organism evidence="6 9">
    <name type="scientific">Mycolicibacterium rufum</name>
    <dbReference type="NCBI Taxonomy" id="318424"/>
    <lineage>
        <taxon>Bacteria</taxon>
        <taxon>Bacillati</taxon>
        <taxon>Actinomycetota</taxon>
        <taxon>Actinomycetes</taxon>
        <taxon>Mycobacteriales</taxon>
        <taxon>Mycobacteriaceae</taxon>
        <taxon>Mycolicibacterium</taxon>
    </lineage>
</organism>
<dbReference type="InterPro" id="IPR050679">
    <property type="entry name" value="Bact_HTH_transcr_reg"/>
</dbReference>
<protein>
    <submittedName>
        <fullName evidence="6">GntR family transcriptional regulator</fullName>
    </submittedName>
</protein>
<dbReference type="Proteomes" id="UP001055159">
    <property type="component" value="Chromosome"/>
</dbReference>
<feature type="region of interest" description="Disordered" evidence="4">
    <location>
        <begin position="239"/>
        <end position="269"/>
    </location>
</feature>
<dbReference type="EMBL" id="JACKRN010000793">
    <property type="protein sequence ID" value="MCV7073025.1"/>
    <property type="molecule type" value="Genomic_DNA"/>
</dbReference>
<dbReference type="PANTHER" id="PTHR44846">
    <property type="entry name" value="MANNOSYL-D-GLYCERATE TRANSPORT/METABOLISM SYSTEM REPRESSOR MNGR-RELATED"/>
    <property type="match status" value="1"/>
</dbReference>